<dbReference type="Gene3D" id="3.40.50.150">
    <property type="entry name" value="Vaccinia Virus protein VP39"/>
    <property type="match status" value="1"/>
</dbReference>
<evidence type="ECO:0000313" key="2">
    <source>
        <dbReference type="Proteomes" id="UP000004754"/>
    </source>
</evidence>
<sequence length="190" mass="20632">MLEHFRRQTDFVRTCVAEVLIPGDSALDATVGTGEDACFLAEAVGATGRVYGFDIQKAALTMARDKLAERQWAGPVHWYHQGHETLGTVPEIVQDSRIRAAMFNLGYFPGGDSAVVTRRETTLTALNAAAKVLAGGGILTICAYAHASGRAEAEGVARWVRALDHRFEAYRFSVENHQGAPVAYVIRKKG</sequence>
<dbReference type="PANTHER" id="PTHR35276:SF1">
    <property type="entry name" value="TRNA (MNM(5)S(2)U34)-METHYLTRANSFERASE, CHLOROPLASTIC"/>
    <property type="match status" value="1"/>
</dbReference>
<dbReference type="PANTHER" id="PTHR35276">
    <property type="entry name" value="S-ADENOSYL-L-METHIONINE-DEPENDENT METHYLTRANSFERASES SUPERFAMILY PROTEIN"/>
    <property type="match status" value="1"/>
</dbReference>
<name>E6MGB6_9FIRM</name>
<dbReference type="GO" id="GO:0008168">
    <property type="term" value="F:methyltransferase activity"/>
    <property type="evidence" value="ECO:0007669"/>
    <property type="project" value="UniProtKB-KW"/>
</dbReference>
<reference evidence="1 2" key="1">
    <citation type="submission" date="2010-12" db="EMBL/GenBank/DDBJ databases">
        <authorList>
            <person name="Muzny D."/>
            <person name="Qin X."/>
            <person name="Deng J."/>
            <person name="Jiang H."/>
            <person name="Liu Y."/>
            <person name="Qu J."/>
            <person name="Song X.-Z."/>
            <person name="Zhang L."/>
            <person name="Thornton R."/>
            <person name="Coyle M."/>
            <person name="Francisco L."/>
            <person name="Jackson L."/>
            <person name="Javaid M."/>
            <person name="Korchina V."/>
            <person name="Kovar C."/>
            <person name="Mata R."/>
            <person name="Mathew T."/>
            <person name="Ngo R."/>
            <person name="Nguyen L."/>
            <person name="Nguyen N."/>
            <person name="Okwuonu G."/>
            <person name="Ongeri F."/>
            <person name="Pham C."/>
            <person name="Simmons D."/>
            <person name="Wilczek-Boney K."/>
            <person name="Hale W."/>
            <person name="Jakkamsetti A."/>
            <person name="Pham P."/>
            <person name="Ruth R."/>
            <person name="San Lucas F."/>
            <person name="Warren J."/>
            <person name="Zhang J."/>
            <person name="Zhao Z."/>
            <person name="Zhou C."/>
            <person name="Zhu D."/>
            <person name="Lee S."/>
            <person name="Bess C."/>
            <person name="Blankenburg K."/>
            <person name="Forbes L."/>
            <person name="Fu Q."/>
            <person name="Gubbala S."/>
            <person name="Hirani K."/>
            <person name="Jayaseelan J.C."/>
            <person name="Lara F."/>
            <person name="Munidasa M."/>
            <person name="Palculict T."/>
            <person name="Patil S."/>
            <person name="Pu L.-L."/>
            <person name="Saada N."/>
            <person name="Tang L."/>
            <person name="Weissenberger G."/>
            <person name="Zhu Y."/>
            <person name="Hemphill L."/>
            <person name="Shang Y."/>
            <person name="Youmans B."/>
            <person name="Ayvaz T."/>
            <person name="Ross M."/>
            <person name="Santibanez J."/>
            <person name="Aqrawi P."/>
            <person name="Gross S."/>
            <person name="Joshi V."/>
            <person name="Fowler G."/>
            <person name="Nazareth L."/>
            <person name="Reid J."/>
            <person name="Worley K."/>
            <person name="Petrosino J."/>
            <person name="Highlander S."/>
            <person name="Gibbs R."/>
        </authorList>
    </citation>
    <scope>NUCLEOTIDE SEQUENCE [LARGE SCALE GENOMIC DNA]</scope>
    <source>
        <strain evidence="1 2">ATCC 23263</strain>
    </source>
</reference>
<keyword evidence="1" id="KW-0808">Transferase</keyword>
<protein>
    <submittedName>
        <fullName evidence="1">Putative rRNA methylase</fullName>
    </submittedName>
</protein>
<dbReference type="SUPFAM" id="SSF53335">
    <property type="entry name" value="S-adenosyl-L-methionine-dependent methyltransferases"/>
    <property type="match status" value="1"/>
</dbReference>
<dbReference type="InterPro" id="IPR010719">
    <property type="entry name" value="MnmM_MeTrfase"/>
</dbReference>
<dbReference type="GO" id="GO:0032259">
    <property type="term" value="P:methylation"/>
    <property type="evidence" value="ECO:0007669"/>
    <property type="project" value="UniProtKB-KW"/>
</dbReference>
<organism evidence="1 2">
    <name type="scientific">Pseudoramibacter alactolyticus ATCC 23263</name>
    <dbReference type="NCBI Taxonomy" id="887929"/>
    <lineage>
        <taxon>Bacteria</taxon>
        <taxon>Bacillati</taxon>
        <taxon>Bacillota</taxon>
        <taxon>Clostridia</taxon>
        <taxon>Eubacteriales</taxon>
        <taxon>Eubacteriaceae</taxon>
        <taxon>Pseudoramibacter</taxon>
    </lineage>
</organism>
<dbReference type="Pfam" id="PF06962">
    <property type="entry name" value="rRNA_methylase"/>
    <property type="match status" value="1"/>
</dbReference>
<evidence type="ECO:0000313" key="1">
    <source>
        <dbReference type="EMBL" id="EFV01656.1"/>
    </source>
</evidence>
<dbReference type="InterPro" id="IPR029063">
    <property type="entry name" value="SAM-dependent_MTases_sf"/>
</dbReference>
<proteinExistence type="predicted"/>
<keyword evidence="1" id="KW-0489">Methyltransferase</keyword>
<dbReference type="HOGENOM" id="CLU_079190_1_0_9"/>
<dbReference type="eggNOG" id="COG2519">
    <property type="taxonomic scope" value="Bacteria"/>
</dbReference>
<gene>
    <name evidence="1" type="ORF">HMP0721_1049</name>
</gene>
<dbReference type="RefSeq" id="WP_006598473.1">
    <property type="nucleotide sequence ID" value="NZ_GL622359.1"/>
</dbReference>
<accession>E6MGB6</accession>
<dbReference type="AlphaFoldDB" id="E6MGB6"/>
<comment type="caution">
    <text evidence="1">The sequence shown here is derived from an EMBL/GenBank/DDBJ whole genome shotgun (WGS) entry which is preliminary data.</text>
</comment>
<dbReference type="Proteomes" id="UP000004754">
    <property type="component" value="Unassembled WGS sequence"/>
</dbReference>
<dbReference type="STRING" id="887929.HMP0721_1049"/>
<dbReference type="EMBL" id="AEQN01000016">
    <property type="protein sequence ID" value="EFV01656.1"/>
    <property type="molecule type" value="Genomic_DNA"/>
</dbReference>
<keyword evidence="2" id="KW-1185">Reference proteome</keyword>